<evidence type="ECO:0000313" key="1">
    <source>
        <dbReference type="EMBL" id="SDM07236.1"/>
    </source>
</evidence>
<name>A0A1G9Q893_9FLAO</name>
<dbReference type="InterPro" id="IPR032710">
    <property type="entry name" value="NTF2-like_dom_sf"/>
</dbReference>
<reference evidence="2 4" key="2">
    <citation type="submission" date="2019-02" db="EMBL/GenBank/DDBJ databases">
        <authorList>
            <consortium name="Pathogen Informatics"/>
        </authorList>
    </citation>
    <scope>NUCLEOTIDE SEQUENCE [LARGE SCALE GENOMIC DNA]</scope>
    <source>
        <strain evidence="2 4">3012STDY6944375</strain>
    </source>
</reference>
<dbReference type="Gene3D" id="3.10.450.50">
    <property type="match status" value="1"/>
</dbReference>
<dbReference type="AlphaFoldDB" id="A0A1G9Q893"/>
<dbReference type="RefSeq" id="WP_089744667.1">
    <property type="nucleotide sequence ID" value="NZ_FNHD01000012.1"/>
</dbReference>
<protein>
    <recommendedName>
        <fullName evidence="5">DUF4440 domain-containing protein</fullName>
    </recommendedName>
</protein>
<accession>A0A4U8WGJ9</accession>
<dbReference type="EMBL" id="LR215974">
    <property type="protein sequence ID" value="VFB04155.1"/>
    <property type="molecule type" value="Genomic_DNA"/>
</dbReference>
<evidence type="ECO:0008006" key="5">
    <source>
        <dbReference type="Google" id="ProtNLM"/>
    </source>
</evidence>
<organism evidence="2 4">
    <name type="scientific">Chryseobacterium taihuense</name>
    <dbReference type="NCBI Taxonomy" id="1141221"/>
    <lineage>
        <taxon>Bacteria</taxon>
        <taxon>Pseudomonadati</taxon>
        <taxon>Bacteroidota</taxon>
        <taxon>Flavobacteriia</taxon>
        <taxon>Flavobacteriales</taxon>
        <taxon>Weeksellaceae</taxon>
        <taxon>Chryseobacterium group</taxon>
        <taxon>Chryseobacterium</taxon>
    </lineage>
</organism>
<dbReference type="Proteomes" id="UP000290013">
    <property type="component" value="Chromosome"/>
</dbReference>
<dbReference type="Proteomes" id="UP000199242">
    <property type="component" value="Unassembled WGS sequence"/>
</dbReference>
<dbReference type="SUPFAM" id="SSF54427">
    <property type="entry name" value="NTF2-like"/>
    <property type="match status" value="1"/>
</dbReference>
<dbReference type="KEGG" id="ctai:NCTC12078_02178"/>
<accession>A0A1G9Q893</accession>
<keyword evidence="3" id="KW-1185">Reference proteome</keyword>
<evidence type="ECO:0000313" key="2">
    <source>
        <dbReference type="EMBL" id="VFB04155.1"/>
    </source>
</evidence>
<evidence type="ECO:0000313" key="3">
    <source>
        <dbReference type="Proteomes" id="UP000199242"/>
    </source>
</evidence>
<evidence type="ECO:0000313" key="4">
    <source>
        <dbReference type="Proteomes" id="UP000290013"/>
    </source>
</evidence>
<reference evidence="1 3" key="1">
    <citation type="submission" date="2016-10" db="EMBL/GenBank/DDBJ databases">
        <authorList>
            <person name="Varghese N."/>
            <person name="Submissions S."/>
        </authorList>
    </citation>
    <scope>NUCLEOTIDE SEQUENCE [LARGE SCALE GENOMIC DNA]</scope>
    <source>
        <strain evidence="1 3">CGMCC 1.10941</strain>
    </source>
</reference>
<gene>
    <name evidence="2" type="ORF">NCTC12078_02178</name>
    <name evidence="1" type="ORF">SAMN05216273_11239</name>
</gene>
<dbReference type="OrthoDB" id="5383110at2"/>
<proteinExistence type="predicted"/>
<dbReference type="EMBL" id="FNHD01000012">
    <property type="protein sequence ID" value="SDM07236.1"/>
    <property type="molecule type" value="Genomic_DNA"/>
</dbReference>
<dbReference type="STRING" id="1141221.SAMN05216273_11239"/>
<sequence length="142" mass="16897">MKFYPILFLFCCAFGYAQSYSRQEKQLLSQTEKLDYLMQNNDSGIVDLFEKDVSFGHSNGWVQNLDDFKKDFSSKKVMYKEIRQTEVSEIKKFNNTFSIRRKISVSGLYKNQEFKMILSVLEIWIKKNSGWKLWSRQSVEVK</sequence>